<name>A0A2I0TAR3_LIMLA</name>
<keyword evidence="1 3" id="KW-0479">Metal-binding</keyword>
<dbReference type="CDD" id="cd19804">
    <property type="entry name" value="Bbox1_TRIM19_C-V"/>
    <property type="match status" value="1"/>
</dbReference>
<evidence type="ECO:0000256" key="3">
    <source>
        <dbReference type="PROSITE-ProRule" id="PRU00024"/>
    </source>
</evidence>
<sequence>MDNLLFTSLQARLETYKKIVDGVDLFCGNCKKAGEFWCPECEEFLCTRCFEAHQHYLKRESHKAMRVRDIRAWSAKDFLKGTRKTSNLSCPNPTHKSQIVRSIHDSLASLQQDFGGWARSNMQQADELLKVSDRLLQAQLRANRHLVSVTQEIQAVSRSMATITSAMGPLLQPMASPREPLTADMDWPSLPSDLLELFPPSTPQEHGPLVPVATVVLSPSRPSPAAPSASPVRSEPHSPASEGEGPKSRGKRGGKPSTRLQKRRKK</sequence>
<keyword evidence="1 3" id="KW-0863">Zinc-finger</keyword>
<evidence type="ECO:0000256" key="4">
    <source>
        <dbReference type="SAM" id="MobiDB-lite"/>
    </source>
</evidence>
<dbReference type="GO" id="GO:0008270">
    <property type="term" value="F:zinc ion binding"/>
    <property type="evidence" value="ECO:0007669"/>
    <property type="project" value="UniProtKB-KW"/>
</dbReference>
<feature type="region of interest" description="Disordered" evidence="4">
    <location>
        <begin position="217"/>
        <end position="266"/>
    </location>
</feature>
<keyword evidence="2" id="KW-0862">Zinc</keyword>
<feature type="compositionally biased region" description="Basic residues" evidence="4">
    <location>
        <begin position="248"/>
        <end position="266"/>
    </location>
</feature>
<reference evidence="7" key="1">
    <citation type="submission" date="2017-11" db="EMBL/GenBank/DDBJ databases">
        <authorList>
            <person name="Lima N.C."/>
            <person name="Parody-Merino A.M."/>
            <person name="Battley P.F."/>
            <person name="Fidler A.E."/>
            <person name="Prosdocimi F."/>
        </authorList>
    </citation>
    <scope>NUCLEOTIDE SEQUENCE [LARGE SCALE GENOMIC DNA]</scope>
</reference>
<protein>
    <recommendedName>
        <fullName evidence="5">B box-type domain-containing protein</fullName>
    </recommendedName>
</protein>
<evidence type="ECO:0000256" key="2">
    <source>
        <dbReference type="ARBA" id="ARBA00022833"/>
    </source>
</evidence>
<organism evidence="6 7">
    <name type="scientific">Limosa lapponica baueri</name>
    <dbReference type="NCBI Taxonomy" id="1758121"/>
    <lineage>
        <taxon>Eukaryota</taxon>
        <taxon>Metazoa</taxon>
        <taxon>Chordata</taxon>
        <taxon>Craniata</taxon>
        <taxon>Vertebrata</taxon>
        <taxon>Euteleostomi</taxon>
        <taxon>Archelosauria</taxon>
        <taxon>Archosauria</taxon>
        <taxon>Dinosauria</taxon>
        <taxon>Saurischia</taxon>
        <taxon>Theropoda</taxon>
        <taxon>Coelurosauria</taxon>
        <taxon>Aves</taxon>
        <taxon>Neognathae</taxon>
        <taxon>Neoaves</taxon>
        <taxon>Charadriiformes</taxon>
        <taxon>Scolopacidae</taxon>
        <taxon>Limosa</taxon>
    </lineage>
</organism>
<dbReference type="Pfam" id="PF22586">
    <property type="entry name" value="ANCHR-like_BBOX"/>
    <property type="match status" value="1"/>
</dbReference>
<dbReference type="Proteomes" id="UP000233556">
    <property type="component" value="Unassembled WGS sequence"/>
</dbReference>
<dbReference type="InterPro" id="IPR000315">
    <property type="entry name" value="Znf_B-box"/>
</dbReference>
<evidence type="ECO:0000313" key="6">
    <source>
        <dbReference type="EMBL" id="PKU30889.1"/>
    </source>
</evidence>
<dbReference type="OrthoDB" id="10250935at2759"/>
<dbReference type="PROSITE" id="PS50119">
    <property type="entry name" value="ZF_BBOX"/>
    <property type="match status" value="1"/>
</dbReference>
<gene>
    <name evidence="6" type="ORF">llap_18808</name>
</gene>
<accession>A0A2I0TAR3</accession>
<dbReference type="AlphaFoldDB" id="A0A2I0TAR3"/>
<proteinExistence type="predicted"/>
<dbReference type="EMBL" id="KZ513783">
    <property type="protein sequence ID" value="PKU30889.1"/>
    <property type="molecule type" value="Genomic_DNA"/>
</dbReference>
<keyword evidence="7" id="KW-1185">Reference proteome</keyword>
<evidence type="ECO:0000313" key="7">
    <source>
        <dbReference type="Proteomes" id="UP000233556"/>
    </source>
</evidence>
<evidence type="ECO:0000259" key="5">
    <source>
        <dbReference type="PROSITE" id="PS50119"/>
    </source>
</evidence>
<reference evidence="7" key="2">
    <citation type="submission" date="2017-12" db="EMBL/GenBank/DDBJ databases">
        <title>Genome sequence of the Bar-tailed Godwit (Limosa lapponica baueri).</title>
        <authorList>
            <person name="Lima N.C.B."/>
            <person name="Parody-Merino A.M."/>
            <person name="Battley P.F."/>
            <person name="Fidler A.E."/>
            <person name="Prosdocimi F."/>
        </authorList>
    </citation>
    <scope>NUCLEOTIDE SEQUENCE [LARGE SCALE GENOMIC DNA]</scope>
</reference>
<evidence type="ECO:0000256" key="1">
    <source>
        <dbReference type="ARBA" id="ARBA00022771"/>
    </source>
</evidence>
<feature type="domain" description="B box-type" evidence="5">
    <location>
        <begin position="26"/>
        <end position="67"/>
    </location>
</feature>